<keyword evidence="2" id="KW-1185">Reference proteome</keyword>
<name>A0A369K829_HYPMA</name>
<comment type="caution">
    <text evidence="1">The sequence shown here is derived from an EMBL/GenBank/DDBJ whole genome shotgun (WGS) entry which is preliminary data.</text>
</comment>
<sequence>MHVRLQLKGCASTLRTECASNMSPIKAQQPAVFLSSTVFPLGSTIVPEAALLCRLSSSPSPPNFVLQMPGVVSNATRIWETNVHWAVYSQCCIWDARGRGVDVWECIRDHDSKPGTEPPNALYWRYLARR</sequence>
<dbReference type="OrthoDB" id="2712987at2759"/>
<dbReference type="InParanoid" id="A0A369K829"/>
<dbReference type="Proteomes" id="UP000076154">
    <property type="component" value="Unassembled WGS sequence"/>
</dbReference>
<evidence type="ECO:0000313" key="2">
    <source>
        <dbReference type="Proteomes" id="UP000076154"/>
    </source>
</evidence>
<evidence type="ECO:0000313" key="1">
    <source>
        <dbReference type="EMBL" id="RDB29722.1"/>
    </source>
</evidence>
<dbReference type="AlphaFoldDB" id="A0A369K829"/>
<gene>
    <name evidence="1" type="ORF">Hypma_013960</name>
</gene>
<dbReference type="EMBL" id="LUEZ02000009">
    <property type="protein sequence ID" value="RDB29722.1"/>
    <property type="molecule type" value="Genomic_DNA"/>
</dbReference>
<organism evidence="1 2">
    <name type="scientific">Hypsizygus marmoreus</name>
    <name type="common">White beech mushroom</name>
    <name type="synonym">Agaricus marmoreus</name>
    <dbReference type="NCBI Taxonomy" id="39966"/>
    <lineage>
        <taxon>Eukaryota</taxon>
        <taxon>Fungi</taxon>
        <taxon>Dikarya</taxon>
        <taxon>Basidiomycota</taxon>
        <taxon>Agaricomycotina</taxon>
        <taxon>Agaricomycetes</taxon>
        <taxon>Agaricomycetidae</taxon>
        <taxon>Agaricales</taxon>
        <taxon>Tricholomatineae</taxon>
        <taxon>Lyophyllaceae</taxon>
        <taxon>Hypsizygus</taxon>
    </lineage>
</organism>
<protein>
    <submittedName>
        <fullName evidence="1">Uncharacterized protein</fullName>
    </submittedName>
</protein>
<proteinExistence type="predicted"/>
<reference evidence="1" key="1">
    <citation type="submission" date="2018-04" db="EMBL/GenBank/DDBJ databases">
        <title>Whole genome sequencing of Hypsizygus marmoreus.</title>
        <authorList>
            <person name="Choi I.-G."/>
            <person name="Min B."/>
            <person name="Kim J.-G."/>
            <person name="Kim S."/>
            <person name="Oh Y.-L."/>
            <person name="Kong W.-S."/>
            <person name="Park H."/>
            <person name="Jeong J."/>
            <person name="Song E.-S."/>
        </authorList>
    </citation>
    <scope>NUCLEOTIDE SEQUENCE [LARGE SCALE GENOMIC DNA]</scope>
    <source>
        <strain evidence="1">51987-8</strain>
    </source>
</reference>
<accession>A0A369K829</accession>